<protein>
    <submittedName>
        <fullName evidence="1">Uncharacterized protein</fullName>
    </submittedName>
</protein>
<sequence length="104" mass="11818">MTLSELIGAARVSFLEVVRFPLHDMVNGNDTPEIPKSYHYGLVKWMCHLAYSKSDSDGFNTGLSQMYEARFAQEFGVRMSALMEKSIRSLPLGNMRMMPRGYGF</sequence>
<dbReference type="Proteomes" id="UP001196980">
    <property type="component" value="Unassembled WGS sequence"/>
</dbReference>
<gene>
    <name evidence="1" type="ORF">HWQ67_12610</name>
</gene>
<comment type="caution">
    <text evidence="1">The sequence shown here is derived from an EMBL/GenBank/DDBJ whole genome shotgun (WGS) entry which is preliminary data.</text>
</comment>
<dbReference type="Pfam" id="PF24175">
    <property type="entry name" value="SU10_adaptor"/>
    <property type="match status" value="1"/>
</dbReference>
<evidence type="ECO:0000313" key="1">
    <source>
        <dbReference type="EMBL" id="MBV6342427.1"/>
    </source>
</evidence>
<reference evidence="1 2" key="1">
    <citation type="journal article" date="2020" name="J Geophys Res Biogeosci">
        <title>Magnetotaxis as an Adaptation to Enable Bacterial Shuttling of Microbial Sulfur and Sulfur Cycling Across Aquatic Oxic#Anoxic Interfaces.</title>
        <authorList>
            <person name="Li J."/>
            <person name="Liu P."/>
            <person name="Wang J."/>
            <person name="Roberts A.P."/>
            <person name="Pan Y."/>
        </authorList>
    </citation>
    <scope>NUCLEOTIDE SEQUENCE [LARGE SCALE GENOMIC DNA]</scope>
    <source>
        <strain evidence="1 2">MYR-1_YQ</strain>
    </source>
</reference>
<proteinExistence type="predicted"/>
<evidence type="ECO:0000313" key="2">
    <source>
        <dbReference type="Proteomes" id="UP001196980"/>
    </source>
</evidence>
<name>A0ABS6S1B1_9BACT</name>
<accession>A0ABS6S1B1</accession>
<keyword evidence="2" id="KW-1185">Reference proteome</keyword>
<dbReference type="InterPro" id="IPR056209">
    <property type="entry name" value="SU10_adaptor"/>
</dbReference>
<organism evidence="1 2">
    <name type="scientific">Candidatus Magnetobacterium casense</name>
    <dbReference type="NCBI Taxonomy" id="1455061"/>
    <lineage>
        <taxon>Bacteria</taxon>
        <taxon>Pseudomonadati</taxon>
        <taxon>Nitrospirota</taxon>
        <taxon>Thermodesulfovibrionia</taxon>
        <taxon>Thermodesulfovibrionales</taxon>
        <taxon>Candidatus Magnetobacteriaceae</taxon>
        <taxon>Candidatus Magnetobacterium</taxon>
    </lineage>
</organism>
<dbReference type="EMBL" id="JABXWD010000255">
    <property type="protein sequence ID" value="MBV6342427.1"/>
    <property type="molecule type" value="Genomic_DNA"/>
</dbReference>
<dbReference type="RefSeq" id="WP_218253046.1">
    <property type="nucleotide sequence ID" value="NZ_JABXWD010000255.1"/>
</dbReference>